<name>A0A174KXT9_9ACTN</name>
<gene>
    <name evidence="1" type="ORF">ERS852514_01214</name>
</gene>
<dbReference type="AlphaFoldDB" id="A0A174KXT9"/>
<dbReference type="Proteomes" id="UP000095454">
    <property type="component" value="Unassembled WGS sequence"/>
</dbReference>
<evidence type="ECO:0000313" key="2">
    <source>
        <dbReference type="Proteomes" id="UP000095454"/>
    </source>
</evidence>
<evidence type="ECO:0008006" key="3">
    <source>
        <dbReference type="Google" id="ProtNLM"/>
    </source>
</evidence>
<reference evidence="1 2" key="1">
    <citation type="submission" date="2015-09" db="EMBL/GenBank/DDBJ databases">
        <authorList>
            <consortium name="Pathogen Informatics"/>
        </authorList>
    </citation>
    <scope>NUCLEOTIDE SEQUENCE [LARGE SCALE GENOMIC DNA]</scope>
    <source>
        <strain evidence="1 2">2789STDY5834902</strain>
    </source>
</reference>
<sequence>MENKRKKRYGIVAALLLLVLAAGVGTYAWLTAQSILTNNFTTAGINKPTTNPDHPDQPLPDDNTKVNGNLTETKWVKDSKLAPGVSVAKNPNVGIGKGSENAYVYAFVKNETASDTAADSHKTYFTINQGWKAVQADTVTGEPTHYLGGLFVYVGEGEGAEATPLIASETEDKWTGELFSQVTTPKETEQKDFANPAVMKVNCFIYAADNTAEGSSTSALNAAKDWANGLK</sequence>
<evidence type="ECO:0000313" key="1">
    <source>
        <dbReference type="EMBL" id="CUP14618.1"/>
    </source>
</evidence>
<proteinExistence type="predicted"/>
<accession>A0A174KXT9</accession>
<protein>
    <recommendedName>
        <fullName evidence="3">SipW-cognate class signal peptide</fullName>
    </recommendedName>
</protein>
<dbReference type="EMBL" id="CZAQ01000019">
    <property type="protein sequence ID" value="CUP14618.1"/>
    <property type="molecule type" value="Genomic_DNA"/>
</dbReference>
<organism evidence="1 2">
    <name type="scientific">Collinsella aerofaciens</name>
    <dbReference type="NCBI Taxonomy" id="74426"/>
    <lineage>
        <taxon>Bacteria</taxon>
        <taxon>Bacillati</taxon>
        <taxon>Actinomycetota</taxon>
        <taxon>Coriobacteriia</taxon>
        <taxon>Coriobacteriales</taxon>
        <taxon>Coriobacteriaceae</taxon>
        <taxon>Collinsella</taxon>
    </lineage>
</organism>
<dbReference type="RefSeq" id="WP_055251911.1">
    <property type="nucleotide sequence ID" value="NZ_CABIXX010000019.1"/>
</dbReference>